<protein>
    <submittedName>
        <fullName evidence="1">Uncharacterized protein</fullName>
    </submittedName>
</protein>
<proteinExistence type="predicted"/>
<reference evidence="1" key="1">
    <citation type="submission" date="2019-05" db="EMBL/GenBank/DDBJ databases">
        <title>Whole genome sequencing of Pseudanabaena catenata USMAC16.</title>
        <authorList>
            <person name="Khan Z."/>
            <person name="Omar W.M."/>
            <person name="Convey P."/>
            <person name="Merican F."/>
            <person name="Najimudin N."/>
        </authorList>
    </citation>
    <scope>NUCLEOTIDE SEQUENCE</scope>
    <source>
        <strain evidence="1">USMAC16</strain>
    </source>
</reference>
<name>A0A9X4M688_9CYAN</name>
<evidence type="ECO:0000313" key="2">
    <source>
        <dbReference type="Proteomes" id="UP001152872"/>
    </source>
</evidence>
<dbReference type="RefSeq" id="WP_009625527.1">
    <property type="nucleotide sequence ID" value="NZ_VBTY01000012.1"/>
</dbReference>
<keyword evidence="2" id="KW-1185">Reference proteome</keyword>
<organism evidence="1 2">
    <name type="scientific">Pseudanabaena catenata USMAC16</name>
    <dbReference type="NCBI Taxonomy" id="1855837"/>
    <lineage>
        <taxon>Bacteria</taxon>
        <taxon>Bacillati</taxon>
        <taxon>Cyanobacteriota</taxon>
        <taxon>Cyanophyceae</taxon>
        <taxon>Pseudanabaenales</taxon>
        <taxon>Pseudanabaenaceae</taxon>
        <taxon>Pseudanabaena</taxon>
    </lineage>
</organism>
<sequence>MLQLEIKSDAPDLEIVQKLIRAAIDAEIKNLQRSLDKTNKFLKEFETKYQISSDHFLSDWTAEDLKGGDEEYVSWAGEAKIKKRLTTSLQKLQAIEYVTQQLSI</sequence>
<gene>
    <name evidence="1" type="ORF">FEV09_02850</name>
</gene>
<dbReference type="Proteomes" id="UP001152872">
    <property type="component" value="Unassembled WGS sequence"/>
</dbReference>
<dbReference type="AlphaFoldDB" id="A0A9X4M688"/>
<accession>A0A9X4M688</accession>
<evidence type="ECO:0000313" key="1">
    <source>
        <dbReference type="EMBL" id="MDG3493488.1"/>
    </source>
</evidence>
<comment type="caution">
    <text evidence="1">The sequence shown here is derived from an EMBL/GenBank/DDBJ whole genome shotgun (WGS) entry which is preliminary data.</text>
</comment>
<dbReference type="EMBL" id="VBTY01000012">
    <property type="protein sequence ID" value="MDG3493488.1"/>
    <property type="molecule type" value="Genomic_DNA"/>
</dbReference>